<proteinExistence type="predicted"/>
<organism evidence="1 2">
    <name type="scientific">Anaeroglobus geminatus F0357</name>
    <dbReference type="NCBI Taxonomy" id="861450"/>
    <lineage>
        <taxon>Bacteria</taxon>
        <taxon>Bacillati</taxon>
        <taxon>Bacillota</taxon>
        <taxon>Negativicutes</taxon>
        <taxon>Veillonellales</taxon>
        <taxon>Veillonellaceae</taxon>
        <taxon>Anaeroglobus</taxon>
    </lineage>
</organism>
<protein>
    <submittedName>
        <fullName evidence="1">Uncharacterized protein</fullName>
    </submittedName>
</protein>
<sequence length="47" mass="5462">MQQFIDDNLKNMTVLNERVTMASTLQEEKETELESTVQAILDSMETR</sequence>
<name>G9YG24_9FIRM</name>
<dbReference type="EMBL" id="AGCJ01000018">
    <property type="protein sequence ID" value="EHM42454.1"/>
    <property type="molecule type" value="Genomic_DNA"/>
</dbReference>
<comment type="caution">
    <text evidence="1">The sequence shown here is derived from an EMBL/GenBank/DDBJ whole genome shotgun (WGS) entry which is preliminary data.</text>
</comment>
<dbReference type="AlphaFoldDB" id="G9YG24"/>
<keyword evidence="2" id="KW-1185">Reference proteome</keyword>
<dbReference type="RefSeq" id="WP_006789577.1">
    <property type="nucleotide sequence ID" value="NZ_JH417572.1"/>
</dbReference>
<dbReference type="STRING" id="861450.HMPREF0080_00588"/>
<gene>
    <name evidence="1" type="ORF">HMPREF0080_00588</name>
</gene>
<reference evidence="1 2" key="1">
    <citation type="submission" date="2011-08" db="EMBL/GenBank/DDBJ databases">
        <authorList>
            <person name="Weinstock G."/>
            <person name="Sodergren E."/>
            <person name="Clifton S."/>
            <person name="Fulton L."/>
            <person name="Fulton B."/>
            <person name="Courtney L."/>
            <person name="Fronick C."/>
            <person name="Harrison M."/>
            <person name="Strong C."/>
            <person name="Farmer C."/>
            <person name="Delahaunty K."/>
            <person name="Markovic C."/>
            <person name="Hall O."/>
            <person name="Minx P."/>
            <person name="Tomlinson C."/>
            <person name="Mitreva M."/>
            <person name="Hou S."/>
            <person name="Chen J."/>
            <person name="Wollam A."/>
            <person name="Pepin K.H."/>
            <person name="Johnson M."/>
            <person name="Bhonagiri V."/>
            <person name="Zhang X."/>
            <person name="Suruliraj S."/>
            <person name="Warren W."/>
            <person name="Chinwalla A."/>
            <person name="Mardis E.R."/>
            <person name="Wilson R.K."/>
        </authorList>
    </citation>
    <scope>NUCLEOTIDE SEQUENCE [LARGE SCALE GENOMIC DNA]</scope>
    <source>
        <strain evidence="1 2">F0357</strain>
    </source>
</reference>
<dbReference type="Proteomes" id="UP000005481">
    <property type="component" value="Unassembled WGS sequence"/>
</dbReference>
<evidence type="ECO:0000313" key="1">
    <source>
        <dbReference type="EMBL" id="EHM42454.1"/>
    </source>
</evidence>
<accession>G9YG24</accession>
<evidence type="ECO:0000313" key="2">
    <source>
        <dbReference type="Proteomes" id="UP000005481"/>
    </source>
</evidence>
<dbReference type="HOGENOM" id="CLU_3163935_0_0_9"/>